<reference evidence="1 2" key="1">
    <citation type="submission" date="2021-07" db="EMBL/GenBank/DDBJ databases">
        <title>Actinomadura sp. PM05-2 isolated from lichen.</title>
        <authorList>
            <person name="Somphong A."/>
            <person name="Phongsopitanun W."/>
            <person name="Tanasupawat S."/>
            <person name="Peongsungnone V."/>
        </authorList>
    </citation>
    <scope>NUCLEOTIDE SEQUENCE [LARGE SCALE GENOMIC DNA]</scope>
    <source>
        <strain evidence="1 2">PM05-2</strain>
    </source>
</reference>
<sequence>MGNAGPVSALDYELYVLHVMVDAPAELVDETLHRAGVGRDAYHAAQRRVRDQNYIMLPAFEEVSRILGPPLREETAEEQGHDLQVRTFPLRLWDGYAFAVYGRGDGMIWSERFVRTEDSPPSLEPWRMTKAEAEADYGPLEEEDLWPPYEAYRATIEGRRYLLVFSWSLLQAVTEIRDA</sequence>
<comment type="caution">
    <text evidence="1">The sequence shown here is derived from an EMBL/GenBank/DDBJ whole genome shotgun (WGS) entry which is preliminary data.</text>
</comment>
<name>A0ABS7FNK0_9ACTN</name>
<keyword evidence="2" id="KW-1185">Reference proteome</keyword>
<dbReference type="RefSeq" id="WP_220164104.1">
    <property type="nucleotide sequence ID" value="NZ_JAIBOA010000003.1"/>
</dbReference>
<gene>
    <name evidence="1" type="ORF">K1Y72_06230</name>
</gene>
<accession>A0ABS7FNK0</accession>
<evidence type="ECO:0000313" key="1">
    <source>
        <dbReference type="EMBL" id="MBW8481955.1"/>
    </source>
</evidence>
<organism evidence="1 2">
    <name type="scientific">Actinomadura parmotrematis</name>
    <dbReference type="NCBI Taxonomy" id="2864039"/>
    <lineage>
        <taxon>Bacteria</taxon>
        <taxon>Bacillati</taxon>
        <taxon>Actinomycetota</taxon>
        <taxon>Actinomycetes</taxon>
        <taxon>Streptosporangiales</taxon>
        <taxon>Thermomonosporaceae</taxon>
        <taxon>Actinomadura</taxon>
    </lineage>
</organism>
<dbReference type="Proteomes" id="UP000774570">
    <property type="component" value="Unassembled WGS sequence"/>
</dbReference>
<evidence type="ECO:0000313" key="2">
    <source>
        <dbReference type="Proteomes" id="UP000774570"/>
    </source>
</evidence>
<dbReference type="EMBL" id="JAIBOA010000003">
    <property type="protein sequence ID" value="MBW8481955.1"/>
    <property type="molecule type" value="Genomic_DNA"/>
</dbReference>
<protein>
    <submittedName>
        <fullName evidence="1">Uncharacterized protein</fullName>
    </submittedName>
</protein>
<proteinExistence type="predicted"/>